<dbReference type="GO" id="GO:0046983">
    <property type="term" value="F:protein dimerization activity"/>
    <property type="evidence" value="ECO:0007669"/>
    <property type="project" value="InterPro"/>
</dbReference>
<proteinExistence type="predicted"/>
<dbReference type="Gene3D" id="4.10.280.10">
    <property type="entry name" value="Helix-loop-helix DNA-binding domain"/>
    <property type="match status" value="1"/>
</dbReference>
<evidence type="ECO:0000313" key="4">
    <source>
        <dbReference type="Proteomes" id="UP000236370"/>
    </source>
</evidence>
<feature type="domain" description="BHLH" evidence="2">
    <location>
        <begin position="29"/>
        <end position="46"/>
    </location>
</feature>
<accession>A0A2J8P5D7</accession>
<dbReference type="InterPro" id="IPR011598">
    <property type="entry name" value="bHLH_dom"/>
</dbReference>
<evidence type="ECO:0000313" key="3">
    <source>
        <dbReference type="EMBL" id="PNI79229.1"/>
    </source>
</evidence>
<dbReference type="AlphaFoldDB" id="A0A2J8P5D7"/>
<feature type="compositionally biased region" description="Basic and acidic residues" evidence="1">
    <location>
        <begin position="8"/>
        <end position="46"/>
    </location>
</feature>
<protein>
    <submittedName>
        <fullName evidence="3">ARNTL isoform 16</fullName>
    </submittedName>
</protein>
<evidence type="ECO:0000259" key="2">
    <source>
        <dbReference type="PROSITE" id="PS50888"/>
    </source>
</evidence>
<reference evidence="3 4" key="1">
    <citation type="submission" date="2017-12" db="EMBL/GenBank/DDBJ databases">
        <title>High-resolution comparative analysis of great ape genomes.</title>
        <authorList>
            <person name="Pollen A."/>
            <person name="Hastie A."/>
            <person name="Hormozdiari F."/>
            <person name="Dougherty M."/>
            <person name="Liu R."/>
            <person name="Chaisson M."/>
            <person name="Hoppe E."/>
            <person name="Hill C."/>
            <person name="Pang A."/>
            <person name="Hillier L."/>
            <person name="Baker C."/>
            <person name="Armstrong J."/>
            <person name="Shendure J."/>
            <person name="Paten B."/>
            <person name="Wilson R."/>
            <person name="Chao H."/>
            <person name="Schneider V."/>
            <person name="Ventura M."/>
            <person name="Kronenberg Z."/>
            <person name="Murali S."/>
            <person name="Gordon D."/>
            <person name="Cantsilieris S."/>
            <person name="Munson K."/>
            <person name="Nelson B."/>
            <person name="Raja A."/>
            <person name="Underwood J."/>
            <person name="Diekhans M."/>
            <person name="Fiddes I."/>
            <person name="Haussler D."/>
            <person name="Eichler E."/>
        </authorList>
    </citation>
    <scope>NUCLEOTIDE SEQUENCE [LARGE SCALE GENOMIC DNA]</scope>
    <source>
        <strain evidence="3">Yerkes chimp pedigree #C0471</strain>
    </source>
</reference>
<dbReference type="Proteomes" id="UP000236370">
    <property type="component" value="Unassembled WGS sequence"/>
</dbReference>
<organism evidence="3 4">
    <name type="scientific">Pan troglodytes</name>
    <name type="common">Chimpanzee</name>
    <dbReference type="NCBI Taxonomy" id="9598"/>
    <lineage>
        <taxon>Eukaryota</taxon>
        <taxon>Metazoa</taxon>
        <taxon>Chordata</taxon>
        <taxon>Craniata</taxon>
        <taxon>Vertebrata</taxon>
        <taxon>Euteleostomi</taxon>
        <taxon>Mammalia</taxon>
        <taxon>Eutheria</taxon>
        <taxon>Euarchontoglires</taxon>
        <taxon>Primates</taxon>
        <taxon>Haplorrhini</taxon>
        <taxon>Catarrhini</taxon>
        <taxon>Hominidae</taxon>
        <taxon>Pan</taxon>
    </lineage>
</organism>
<feature type="region of interest" description="Disordered" evidence="1">
    <location>
        <begin position="1"/>
        <end position="46"/>
    </location>
</feature>
<gene>
    <name evidence="3" type="ORF">CK820_G0005730</name>
</gene>
<dbReference type="InterPro" id="IPR036638">
    <property type="entry name" value="HLH_DNA-bd_sf"/>
</dbReference>
<dbReference type="EMBL" id="NBAG03000219">
    <property type="protein sequence ID" value="PNI79229.1"/>
    <property type="molecule type" value="Genomic_DNA"/>
</dbReference>
<sequence length="46" mass="5551">MINIESMDTDKDDPHGRLEYTEHQGRIKNAREAHSQIEKRRRDKMN</sequence>
<evidence type="ECO:0000256" key="1">
    <source>
        <dbReference type="SAM" id="MobiDB-lite"/>
    </source>
</evidence>
<name>A0A2J8P5D7_PANTR</name>
<feature type="non-terminal residue" evidence="3">
    <location>
        <position position="46"/>
    </location>
</feature>
<comment type="caution">
    <text evidence="3">The sequence shown here is derived from an EMBL/GenBank/DDBJ whole genome shotgun (WGS) entry which is preliminary data.</text>
</comment>
<dbReference type="PROSITE" id="PS50888">
    <property type="entry name" value="BHLH"/>
    <property type="match status" value="1"/>
</dbReference>